<reference evidence="1 2" key="1">
    <citation type="journal article" date="2024" name="Genome Biol. Evol.">
        <title>Chromosome-level genome assembly of the viviparous eelpout Zoarces viviparus.</title>
        <authorList>
            <person name="Fuhrmann N."/>
            <person name="Brasseur M.V."/>
            <person name="Bakowski C.E."/>
            <person name="Podsiadlowski L."/>
            <person name="Prost S."/>
            <person name="Krehenwinkel H."/>
            <person name="Mayer C."/>
        </authorList>
    </citation>
    <scope>NUCLEOTIDE SEQUENCE [LARGE SCALE GENOMIC DNA]</scope>
    <source>
        <strain evidence="1">NO-MEL_2022_Ind0_liver</strain>
    </source>
</reference>
<name>A0AAW1F6C6_ZOAVI</name>
<comment type="caution">
    <text evidence="1">The sequence shown here is derived from an EMBL/GenBank/DDBJ whole genome shotgun (WGS) entry which is preliminary data.</text>
</comment>
<keyword evidence="2" id="KW-1185">Reference proteome</keyword>
<gene>
    <name evidence="1" type="ORF">VZT92_011450</name>
</gene>
<sequence length="133" mass="13843">MPTSVTAVALAESAATCSGSLCWWGVSIGGEEEEMVLLHGRATLLSCVCGGCVASVCEGEEEEGAGGDDEILRPAGPQPVAFSGRKGLHLCLYYQLRSGRWIMGGAATLRSPAAPSLGVQRSLWGEDEEEKDG</sequence>
<organism evidence="1 2">
    <name type="scientific">Zoarces viviparus</name>
    <name type="common">Viviparous eelpout</name>
    <name type="synonym">Blennius viviparus</name>
    <dbReference type="NCBI Taxonomy" id="48416"/>
    <lineage>
        <taxon>Eukaryota</taxon>
        <taxon>Metazoa</taxon>
        <taxon>Chordata</taxon>
        <taxon>Craniata</taxon>
        <taxon>Vertebrata</taxon>
        <taxon>Euteleostomi</taxon>
        <taxon>Actinopterygii</taxon>
        <taxon>Neopterygii</taxon>
        <taxon>Teleostei</taxon>
        <taxon>Neoteleostei</taxon>
        <taxon>Acanthomorphata</taxon>
        <taxon>Eupercaria</taxon>
        <taxon>Perciformes</taxon>
        <taxon>Cottioidei</taxon>
        <taxon>Zoarcales</taxon>
        <taxon>Zoarcidae</taxon>
        <taxon>Zoarcinae</taxon>
        <taxon>Zoarces</taxon>
    </lineage>
</organism>
<evidence type="ECO:0000313" key="1">
    <source>
        <dbReference type="EMBL" id="KAK9529902.1"/>
    </source>
</evidence>
<dbReference type="EMBL" id="JBCEZU010000100">
    <property type="protein sequence ID" value="KAK9529902.1"/>
    <property type="molecule type" value="Genomic_DNA"/>
</dbReference>
<evidence type="ECO:0000313" key="2">
    <source>
        <dbReference type="Proteomes" id="UP001488805"/>
    </source>
</evidence>
<dbReference type="Proteomes" id="UP001488805">
    <property type="component" value="Unassembled WGS sequence"/>
</dbReference>
<protein>
    <submittedName>
        <fullName evidence="1">Uncharacterized protein</fullName>
    </submittedName>
</protein>
<proteinExistence type="predicted"/>
<dbReference type="AlphaFoldDB" id="A0AAW1F6C6"/>
<accession>A0AAW1F6C6</accession>